<sequence>MTQLVADAELRSELPPLRVTPADLPASDAATPTIAELMAAFALSQFAEALEYRIMSSRPNLPFDRTTILVWYQSPPDDPENMPGFCLRIRRAIHRLLILGAASAGAYNEPIVTARITAPAKKLRNPATTARGGTD</sequence>
<accession>A0AAN6RQA1</accession>
<comment type="caution">
    <text evidence="1">The sequence shown here is derived from an EMBL/GenBank/DDBJ whole genome shotgun (WGS) entry which is preliminary data.</text>
</comment>
<dbReference type="EMBL" id="MU855870">
    <property type="protein sequence ID" value="KAK3898849.1"/>
    <property type="molecule type" value="Genomic_DNA"/>
</dbReference>
<feature type="non-terminal residue" evidence="1">
    <location>
        <position position="135"/>
    </location>
</feature>
<evidence type="ECO:0000313" key="1">
    <source>
        <dbReference type="EMBL" id="KAK3898849.1"/>
    </source>
</evidence>
<evidence type="ECO:0000313" key="2">
    <source>
        <dbReference type="Proteomes" id="UP001303889"/>
    </source>
</evidence>
<gene>
    <name evidence="1" type="ORF">C8A05DRAFT_37555</name>
</gene>
<name>A0AAN6RQA1_9PEZI</name>
<dbReference type="Proteomes" id="UP001303889">
    <property type="component" value="Unassembled WGS sequence"/>
</dbReference>
<reference evidence="1" key="1">
    <citation type="journal article" date="2023" name="Mol. Phylogenet. Evol.">
        <title>Genome-scale phylogeny and comparative genomics of the fungal order Sordariales.</title>
        <authorList>
            <person name="Hensen N."/>
            <person name="Bonometti L."/>
            <person name="Westerberg I."/>
            <person name="Brannstrom I.O."/>
            <person name="Guillou S."/>
            <person name="Cros-Aarteil S."/>
            <person name="Calhoun S."/>
            <person name="Haridas S."/>
            <person name="Kuo A."/>
            <person name="Mondo S."/>
            <person name="Pangilinan J."/>
            <person name="Riley R."/>
            <person name="LaButti K."/>
            <person name="Andreopoulos B."/>
            <person name="Lipzen A."/>
            <person name="Chen C."/>
            <person name="Yan M."/>
            <person name="Daum C."/>
            <person name="Ng V."/>
            <person name="Clum A."/>
            <person name="Steindorff A."/>
            <person name="Ohm R.A."/>
            <person name="Martin F."/>
            <person name="Silar P."/>
            <person name="Natvig D.O."/>
            <person name="Lalanne C."/>
            <person name="Gautier V."/>
            <person name="Ament-Velasquez S.L."/>
            <person name="Kruys A."/>
            <person name="Hutchinson M.I."/>
            <person name="Powell A.J."/>
            <person name="Barry K."/>
            <person name="Miller A.N."/>
            <person name="Grigoriev I.V."/>
            <person name="Debuchy R."/>
            <person name="Gladieux P."/>
            <person name="Hiltunen Thoren M."/>
            <person name="Johannesson H."/>
        </authorList>
    </citation>
    <scope>NUCLEOTIDE SEQUENCE</scope>
    <source>
        <strain evidence="1">CBS 103.79</strain>
    </source>
</reference>
<reference evidence="1" key="2">
    <citation type="submission" date="2023-05" db="EMBL/GenBank/DDBJ databases">
        <authorList>
            <consortium name="Lawrence Berkeley National Laboratory"/>
            <person name="Steindorff A."/>
            <person name="Hensen N."/>
            <person name="Bonometti L."/>
            <person name="Westerberg I."/>
            <person name="Brannstrom I.O."/>
            <person name="Guillou S."/>
            <person name="Cros-Aarteil S."/>
            <person name="Calhoun S."/>
            <person name="Haridas S."/>
            <person name="Kuo A."/>
            <person name="Mondo S."/>
            <person name="Pangilinan J."/>
            <person name="Riley R."/>
            <person name="Labutti K."/>
            <person name="Andreopoulos B."/>
            <person name="Lipzen A."/>
            <person name="Chen C."/>
            <person name="Yanf M."/>
            <person name="Daum C."/>
            <person name="Ng V."/>
            <person name="Clum A."/>
            <person name="Ohm R."/>
            <person name="Martin F."/>
            <person name="Silar P."/>
            <person name="Natvig D."/>
            <person name="Lalanne C."/>
            <person name="Gautier V."/>
            <person name="Ament-Velasquez S.L."/>
            <person name="Kruys A."/>
            <person name="Hutchinson M.I."/>
            <person name="Powell A.J."/>
            <person name="Barry K."/>
            <person name="Miller A.N."/>
            <person name="Grigoriev I.V."/>
            <person name="Debuchy R."/>
            <person name="Gladieux P."/>
            <person name="Thoren M.H."/>
            <person name="Johannesson H."/>
        </authorList>
    </citation>
    <scope>NUCLEOTIDE SEQUENCE</scope>
    <source>
        <strain evidence="1">CBS 103.79</strain>
    </source>
</reference>
<proteinExistence type="predicted"/>
<organism evidence="1 2">
    <name type="scientific">Staphylotrichum tortipilum</name>
    <dbReference type="NCBI Taxonomy" id="2831512"/>
    <lineage>
        <taxon>Eukaryota</taxon>
        <taxon>Fungi</taxon>
        <taxon>Dikarya</taxon>
        <taxon>Ascomycota</taxon>
        <taxon>Pezizomycotina</taxon>
        <taxon>Sordariomycetes</taxon>
        <taxon>Sordariomycetidae</taxon>
        <taxon>Sordariales</taxon>
        <taxon>Chaetomiaceae</taxon>
        <taxon>Staphylotrichum</taxon>
    </lineage>
</organism>
<keyword evidence="2" id="KW-1185">Reference proteome</keyword>
<protein>
    <submittedName>
        <fullName evidence="1">Uncharacterized protein</fullName>
    </submittedName>
</protein>
<dbReference type="AlphaFoldDB" id="A0AAN6RQA1"/>